<reference evidence="2" key="1">
    <citation type="journal article" date="2014" name="Int. J. Syst. Evol. Microbiol.">
        <title>Complete genome sequence of Corynebacterium casei LMG S-19264T (=DSM 44701T), isolated from a smear-ripened cheese.</title>
        <authorList>
            <consortium name="US DOE Joint Genome Institute (JGI-PGF)"/>
            <person name="Walter F."/>
            <person name="Albersmeier A."/>
            <person name="Kalinowski J."/>
            <person name="Ruckert C."/>
        </authorList>
    </citation>
    <scope>NUCLEOTIDE SEQUENCE</scope>
    <source>
        <strain evidence="2">JCM 3035</strain>
    </source>
</reference>
<accession>A0A917VPG6</accession>
<comment type="caution">
    <text evidence="2">The sequence shown here is derived from an EMBL/GenBank/DDBJ whole genome shotgun (WGS) entry which is preliminary data.</text>
</comment>
<gene>
    <name evidence="2" type="ORF">GCM10010094_72900</name>
</gene>
<feature type="domain" description="Alpha/beta hydrolase fold-3" evidence="1">
    <location>
        <begin position="5"/>
        <end position="40"/>
    </location>
</feature>
<protein>
    <recommendedName>
        <fullName evidence="1">Alpha/beta hydrolase fold-3 domain-containing protein</fullName>
    </recommendedName>
</protein>
<keyword evidence="3" id="KW-1185">Reference proteome</keyword>
<dbReference type="InterPro" id="IPR013094">
    <property type="entry name" value="AB_hydrolase_3"/>
</dbReference>
<dbReference type="EMBL" id="BMPQ01000027">
    <property type="protein sequence ID" value="GGL01483.1"/>
    <property type="molecule type" value="Genomic_DNA"/>
</dbReference>
<dbReference type="Proteomes" id="UP000637788">
    <property type="component" value="Unassembled WGS sequence"/>
</dbReference>
<proteinExistence type="predicted"/>
<evidence type="ECO:0000259" key="1">
    <source>
        <dbReference type="Pfam" id="PF07859"/>
    </source>
</evidence>
<evidence type="ECO:0000313" key="2">
    <source>
        <dbReference type="EMBL" id="GGL01483.1"/>
    </source>
</evidence>
<sequence length="63" mass="7072">MEALELDILRDEDIDYVRRTAAAGVSTELHVHPSIPHAFEAIAFDTAVARRMKADRIRVLKGL</sequence>
<evidence type="ECO:0000313" key="3">
    <source>
        <dbReference type="Proteomes" id="UP000637788"/>
    </source>
</evidence>
<dbReference type="AlphaFoldDB" id="A0A917VPG6"/>
<name>A0A917VPG6_9ACTN</name>
<dbReference type="Pfam" id="PF07859">
    <property type="entry name" value="Abhydrolase_3"/>
    <property type="match status" value="1"/>
</dbReference>
<reference evidence="2" key="2">
    <citation type="submission" date="2020-09" db="EMBL/GenBank/DDBJ databases">
        <authorList>
            <person name="Sun Q."/>
            <person name="Ohkuma M."/>
        </authorList>
    </citation>
    <scope>NUCLEOTIDE SEQUENCE</scope>
    <source>
        <strain evidence="2">JCM 3035</strain>
    </source>
</reference>
<dbReference type="RefSeq" id="WP_213089399.1">
    <property type="nucleotide sequence ID" value="NZ_BMPQ01000027.1"/>
</dbReference>
<dbReference type="SUPFAM" id="SSF53474">
    <property type="entry name" value="alpha/beta-Hydrolases"/>
    <property type="match status" value="1"/>
</dbReference>
<dbReference type="InterPro" id="IPR029058">
    <property type="entry name" value="AB_hydrolase_fold"/>
</dbReference>
<organism evidence="2 3">
    <name type="scientific">Streptomyces flaveus</name>
    <dbReference type="NCBI Taxonomy" id="66370"/>
    <lineage>
        <taxon>Bacteria</taxon>
        <taxon>Bacillati</taxon>
        <taxon>Actinomycetota</taxon>
        <taxon>Actinomycetes</taxon>
        <taxon>Kitasatosporales</taxon>
        <taxon>Streptomycetaceae</taxon>
        <taxon>Streptomyces</taxon>
        <taxon>Streptomyces aurantiacus group</taxon>
    </lineage>
</organism>
<dbReference type="GO" id="GO:0016787">
    <property type="term" value="F:hydrolase activity"/>
    <property type="evidence" value="ECO:0007669"/>
    <property type="project" value="InterPro"/>
</dbReference>
<dbReference type="Gene3D" id="3.40.50.1820">
    <property type="entry name" value="alpha/beta hydrolase"/>
    <property type="match status" value="1"/>
</dbReference>